<feature type="compositionally biased region" description="Basic and acidic residues" evidence="1">
    <location>
        <begin position="1246"/>
        <end position="1267"/>
    </location>
</feature>
<reference evidence="3 4" key="1">
    <citation type="submission" date="2018-02" db="EMBL/GenBank/DDBJ databases">
        <title>The genomes of Aspergillus section Nigri reveals drivers in fungal speciation.</title>
        <authorList>
            <consortium name="DOE Joint Genome Institute"/>
            <person name="Vesth T.C."/>
            <person name="Nybo J."/>
            <person name="Theobald S."/>
            <person name="Brandl J."/>
            <person name="Frisvad J.C."/>
            <person name="Nielsen K.F."/>
            <person name="Lyhne E.K."/>
            <person name="Kogle M.E."/>
            <person name="Kuo A."/>
            <person name="Riley R."/>
            <person name="Clum A."/>
            <person name="Nolan M."/>
            <person name="Lipzen A."/>
            <person name="Salamov A."/>
            <person name="Henrissat B."/>
            <person name="Wiebenga A."/>
            <person name="De vries R.P."/>
            <person name="Grigoriev I.V."/>
            <person name="Mortensen U.H."/>
            <person name="Andersen M.R."/>
            <person name="Baker S.E."/>
        </authorList>
    </citation>
    <scope>NUCLEOTIDE SEQUENCE [LARGE SCALE GENOMIC DNA]</scope>
    <source>
        <strain evidence="3 4">CBS 114.80</strain>
    </source>
</reference>
<keyword evidence="2" id="KW-0812">Transmembrane</keyword>
<feature type="transmembrane region" description="Helical" evidence="2">
    <location>
        <begin position="739"/>
        <end position="760"/>
    </location>
</feature>
<dbReference type="Pfam" id="PF11915">
    <property type="entry name" value="DUF3433"/>
    <property type="match status" value="2"/>
</dbReference>
<feature type="compositionally biased region" description="Pro residues" evidence="1">
    <location>
        <begin position="12"/>
        <end position="29"/>
    </location>
</feature>
<protein>
    <submittedName>
        <fullName evidence="3">Uncharacterized protein</fullName>
    </submittedName>
</protein>
<feature type="transmembrane region" description="Helical" evidence="2">
    <location>
        <begin position="198"/>
        <end position="217"/>
    </location>
</feature>
<feature type="region of interest" description="Disordered" evidence="1">
    <location>
        <begin position="1"/>
        <end position="31"/>
    </location>
</feature>
<name>A0A2V5I7C8_9EURO</name>
<feature type="transmembrane region" description="Helical" evidence="2">
    <location>
        <begin position="133"/>
        <end position="152"/>
    </location>
</feature>
<proteinExistence type="predicted"/>
<dbReference type="InterPro" id="IPR021840">
    <property type="entry name" value="DUF3433"/>
</dbReference>
<keyword evidence="4" id="KW-1185">Reference proteome</keyword>
<dbReference type="Proteomes" id="UP000248817">
    <property type="component" value="Unassembled WGS sequence"/>
</dbReference>
<organism evidence="3 4">
    <name type="scientific">Aspergillus indologenus CBS 114.80</name>
    <dbReference type="NCBI Taxonomy" id="1450541"/>
    <lineage>
        <taxon>Eukaryota</taxon>
        <taxon>Fungi</taxon>
        <taxon>Dikarya</taxon>
        <taxon>Ascomycota</taxon>
        <taxon>Pezizomycotina</taxon>
        <taxon>Eurotiomycetes</taxon>
        <taxon>Eurotiomycetidae</taxon>
        <taxon>Eurotiales</taxon>
        <taxon>Aspergillaceae</taxon>
        <taxon>Aspergillus</taxon>
        <taxon>Aspergillus subgen. Circumdati</taxon>
    </lineage>
</organism>
<dbReference type="PANTHER" id="PTHR37544:SF3">
    <property type="entry name" value="SPRAY"/>
    <property type="match status" value="1"/>
</dbReference>
<feature type="transmembrane region" description="Helical" evidence="2">
    <location>
        <begin position="697"/>
        <end position="719"/>
    </location>
</feature>
<evidence type="ECO:0000313" key="3">
    <source>
        <dbReference type="EMBL" id="PYI29963.1"/>
    </source>
</evidence>
<dbReference type="PANTHER" id="PTHR37544">
    <property type="entry name" value="SPRAY-RELATED"/>
    <property type="match status" value="1"/>
</dbReference>
<keyword evidence="2" id="KW-1133">Transmembrane helix</keyword>
<sequence>MNNLPSGHDRPPPFPPSPSLSPRPSPEPASPSMLRRLEKKLYHFWLPVINRHRLLPPFLRSRQTSPDGQPLPPTTPLGAWRPMALRPMFLTLITAVMFASLITLEVLRRYCEQYGGLVFFSDTDNVSSLQSFAYNYLPIIAALALVTLWTFIDYDVLRLEPYFQIARPEGAPASVLFINYNFGQSFLTPLTSARRRHWIVLLVSVTTVLIRMFLPALQSTLLELREINMLDDDDMKTWPQLLDLDHQAEWMFSQESSPNTTLASVLTTNTQLRDSRSSNYAVAPVEISLADRQENTVWTLNETIYWAQLSCRDVMIDNHLSVSVNDNSTYPPAVSWNVTDVKLPDINGTDNGCILDFHYKNIYFDNTDYLQIRYWEPVWPNRSHHSADMSSAFTARGCDNPYDLYGIVLSVNATEVGAYSISAMGSDFTSTATIFACKIDYRQATARLSMHANSSITNVTVFPDTETALSDQLFNINAFQGLLAQRAPYTGDMLFIDNNQTSGDTTVTELPVISQNVRDLEPLLVLDASTVMTPDEFESKVTRGVVQTFVLTFARLFNPDQEPTSVPALRFSTQVTISVVTFAAWCSEILLACGIVLAVCLIYFYQSRPNILQSDPGSIGAVCSMLTDVFGPTNILADPQTEFHQFSTRQLRQILNTCRLQWQQGPEGPRLGIVSADGSPVILPYQTRTRVDPMPHFLVVPIFIVEFLFLAAIITIMGLTVASLAHDGSFQHLTQSGSSFLQVVLSFLPSVVASSVGALCNSILRNISILEPWVHLQRGMATAQSSLSLNYGSQNPWAVFLKAIQDRHVLLGLVSFTCIANVVLTVVAGGLFNQELTTSFLPSKSLYANYSQSHFRQTDFSADFTEFDLIQTSVSSGVPLLSWMAANYTFLPIRNTDPNPDVMYGATTLGIGAELDCVSLNVKESMRQTGHTQYWMYHPFNNASRECTVNMTGLTRPHEAIALSIHFLSPSASSDRDECQESTFIVVGRWNYTAASAYTSENTIALHCEPKVQMQNFSVTFDQRGQISDVDPIDGTSVTSGAMYDNATAAMGQFNKIFAAIPQSFVGEEPGHNGSYVSSYDWAGFLVARLYKQSQTHVLPLQVEALMEHSKEVYQWVYTTYFSVWRNMYLLPLQELRPAANGTVISNTWAMVPSVPSLAIVLILIALDTVMVLVVFGTRRGRFRGPRMPRSIGAIIPWIANSRMLGDFTNTYAMPNSQRREHTTRLNKRYAFRTFLQDDGRLRYAVDEDKPPAAGDERTGEEAKGAEVIELQPMGEPETPPARRES</sequence>
<evidence type="ECO:0000256" key="1">
    <source>
        <dbReference type="SAM" id="MobiDB-lite"/>
    </source>
</evidence>
<feature type="region of interest" description="Disordered" evidence="1">
    <location>
        <begin position="1246"/>
        <end position="1286"/>
    </location>
</feature>
<evidence type="ECO:0000313" key="4">
    <source>
        <dbReference type="Proteomes" id="UP000248817"/>
    </source>
</evidence>
<gene>
    <name evidence="3" type="ORF">BP00DRAFT_416853</name>
</gene>
<keyword evidence="2" id="KW-0472">Membrane</keyword>
<evidence type="ECO:0000256" key="2">
    <source>
        <dbReference type="SAM" id="Phobius"/>
    </source>
</evidence>
<feature type="transmembrane region" description="Helical" evidence="2">
    <location>
        <begin position="1158"/>
        <end position="1178"/>
    </location>
</feature>
<feature type="transmembrane region" description="Helical" evidence="2">
    <location>
        <begin position="89"/>
        <end position="107"/>
    </location>
</feature>
<feature type="transmembrane region" description="Helical" evidence="2">
    <location>
        <begin position="809"/>
        <end position="832"/>
    </location>
</feature>
<dbReference type="EMBL" id="KZ825523">
    <property type="protein sequence ID" value="PYI29963.1"/>
    <property type="molecule type" value="Genomic_DNA"/>
</dbReference>
<feature type="transmembrane region" description="Helical" evidence="2">
    <location>
        <begin position="582"/>
        <end position="605"/>
    </location>
</feature>
<accession>A0A2V5I7C8</accession>